<protein>
    <submittedName>
        <fullName evidence="2">Uncharacterized protein</fullName>
    </submittedName>
</protein>
<accession>A0A3M7QVK6</accession>
<dbReference type="EMBL" id="REGN01004955">
    <property type="protein sequence ID" value="RNA15407.1"/>
    <property type="molecule type" value="Genomic_DNA"/>
</dbReference>
<keyword evidence="3" id="KW-1185">Reference proteome</keyword>
<gene>
    <name evidence="2" type="ORF">BpHYR1_054590</name>
</gene>
<evidence type="ECO:0000256" key="1">
    <source>
        <dbReference type="SAM" id="Phobius"/>
    </source>
</evidence>
<reference evidence="2 3" key="1">
    <citation type="journal article" date="2018" name="Sci. Rep.">
        <title>Genomic signatures of local adaptation to the degree of environmental predictability in rotifers.</title>
        <authorList>
            <person name="Franch-Gras L."/>
            <person name="Hahn C."/>
            <person name="Garcia-Roger E.M."/>
            <person name="Carmona M.J."/>
            <person name="Serra M."/>
            <person name="Gomez A."/>
        </authorList>
    </citation>
    <scope>NUCLEOTIDE SEQUENCE [LARGE SCALE GENOMIC DNA]</scope>
    <source>
        <strain evidence="2">HYR1</strain>
    </source>
</reference>
<comment type="caution">
    <text evidence="2">The sequence shown here is derived from an EMBL/GenBank/DDBJ whole genome shotgun (WGS) entry which is preliminary data.</text>
</comment>
<sequence>KKCIHEIKILPIEKISGSILAKVEFIRRFPHSCHLIHSSGFIIFLLTQDLMIYATFKMNYLIIVIKEEVSVKLQY</sequence>
<name>A0A3M7QVK6_BRAPC</name>
<dbReference type="AlphaFoldDB" id="A0A3M7QVK6"/>
<proteinExistence type="predicted"/>
<feature type="non-terminal residue" evidence="2">
    <location>
        <position position="1"/>
    </location>
</feature>
<evidence type="ECO:0000313" key="3">
    <source>
        <dbReference type="Proteomes" id="UP000276133"/>
    </source>
</evidence>
<feature type="transmembrane region" description="Helical" evidence="1">
    <location>
        <begin position="35"/>
        <end position="56"/>
    </location>
</feature>
<keyword evidence="1" id="KW-1133">Transmembrane helix</keyword>
<keyword evidence="1" id="KW-0472">Membrane</keyword>
<dbReference type="Proteomes" id="UP000276133">
    <property type="component" value="Unassembled WGS sequence"/>
</dbReference>
<evidence type="ECO:0000313" key="2">
    <source>
        <dbReference type="EMBL" id="RNA15407.1"/>
    </source>
</evidence>
<keyword evidence="1" id="KW-0812">Transmembrane</keyword>
<organism evidence="2 3">
    <name type="scientific">Brachionus plicatilis</name>
    <name type="common">Marine rotifer</name>
    <name type="synonym">Brachionus muelleri</name>
    <dbReference type="NCBI Taxonomy" id="10195"/>
    <lineage>
        <taxon>Eukaryota</taxon>
        <taxon>Metazoa</taxon>
        <taxon>Spiralia</taxon>
        <taxon>Gnathifera</taxon>
        <taxon>Rotifera</taxon>
        <taxon>Eurotatoria</taxon>
        <taxon>Monogononta</taxon>
        <taxon>Pseudotrocha</taxon>
        <taxon>Ploima</taxon>
        <taxon>Brachionidae</taxon>
        <taxon>Brachionus</taxon>
    </lineage>
</organism>